<accession>A0A5C4J0N5</accession>
<evidence type="ECO:0000313" key="1">
    <source>
        <dbReference type="EMBL" id="TMQ90016.1"/>
    </source>
</evidence>
<proteinExistence type="predicted"/>
<dbReference type="EMBL" id="VCKW01000338">
    <property type="protein sequence ID" value="TMQ90016.1"/>
    <property type="molecule type" value="Genomic_DNA"/>
</dbReference>
<dbReference type="AlphaFoldDB" id="A0A5C4J0N5"/>
<keyword evidence="2" id="KW-1185">Reference proteome</keyword>
<dbReference type="OrthoDB" id="3830077at2"/>
<comment type="caution">
    <text evidence="1">The sequence shown here is derived from an EMBL/GenBank/DDBJ whole genome shotgun (WGS) entry which is preliminary data.</text>
</comment>
<evidence type="ECO:0000313" key="2">
    <source>
        <dbReference type="Proteomes" id="UP000309174"/>
    </source>
</evidence>
<dbReference type="Proteomes" id="UP000309174">
    <property type="component" value="Unassembled WGS sequence"/>
</dbReference>
<dbReference type="RefSeq" id="WP_138649914.1">
    <property type="nucleotide sequence ID" value="NZ_VCKW01000338.1"/>
</dbReference>
<organism evidence="1 2">
    <name type="scientific">Actinomadura soli</name>
    <dbReference type="NCBI Taxonomy" id="2508997"/>
    <lineage>
        <taxon>Bacteria</taxon>
        <taxon>Bacillati</taxon>
        <taxon>Actinomycetota</taxon>
        <taxon>Actinomycetes</taxon>
        <taxon>Streptosporangiales</taxon>
        <taxon>Thermomonosporaceae</taxon>
        <taxon>Actinomadura</taxon>
    </lineage>
</organism>
<name>A0A5C4J0N5_9ACTN</name>
<sequence length="93" mass="10154">MIARVARWEPMPDDDRDWVLQAAAEVPGVRGTYHLVDPATGNGLSIAFFDDEAAAEAAGKAIALRATEIGWHDVPRPGPASHTMYEVIRYHQG</sequence>
<evidence type="ECO:0008006" key="3">
    <source>
        <dbReference type="Google" id="ProtNLM"/>
    </source>
</evidence>
<gene>
    <name evidence="1" type="ORF">ETD83_37300</name>
</gene>
<reference evidence="1 2" key="1">
    <citation type="submission" date="2019-05" db="EMBL/GenBank/DDBJ databases">
        <title>Draft genome sequence of Actinomadura sp. 14C53.</title>
        <authorList>
            <person name="Saricaoglu S."/>
            <person name="Isik K."/>
        </authorList>
    </citation>
    <scope>NUCLEOTIDE SEQUENCE [LARGE SCALE GENOMIC DNA]</scope>
    <source>
        <strain evidence="1 2">14C53</strain>
    </source>
</reference>
<protein>
    <recommendedName>
        <fullName evidence="3">Antibiotic biosynthesis monooxygenase</fullName>
    </recommendedName>
</protein>